<dbReference type="RefSeq" id="WP_160587638.1">
    <property type="nucleotide sequence ID" value="NZ_BMHN01000001.1"/>
</dbReference>
<dbReference type="Proteomes" id="UP000470384">
    <property type="component" value="Unassembled WGS sequence"/>
</dbReference>
<dbReference type="PIRSF" id="PIRSF032025">
    <property type="entry name" value="UCP032025"/>
    <property type="match status" value="1"/>
</dbReference>
<dbReference type="GeneID" id="300654425"/>
<proteinExistence type="predicted"/>
<dbReference type="InterPro" id="IPR008320">
    <property type="entry name" value="UCP032025"/>
</dbReference>
<dbReference type="EMBL" id="WXYQ01000006">
    <property type="protein sequence ID" value="NBG95722.1"/>
    <property type="molecule type" value="Genomic_DNA"/>
</dbReference>
<keyword evidence="2" id="KW-1185">Reference proteome</keyword>
<organism evidence="1 2">
    <name type="scientific">Pyruvatibacter mobilis</name>
    <dbReference type="NCBI Taxonomy" id="1712261"/>
    <lineage>
        <taxon>Bacteria</taxon>
        <taxon>Pseudomonadati</taxon>
        <taxon>Pseudomonadota</taxon>
        <taxon>Alphaproteobacteria</taxon>
        <taxon>Hyphomicrobiales</taxon>
        <taxon>Parvibaculaceae</taxon>
        <taxon>Pyruvatibacter</taxon>
    </lineage>
</organism>
<evidence type="ECO:0000313" key="1">
    <source>
        <dbReference type="EMBL" id="NBG95722.1"/>
    </source>
</evidence>
<reference evidence="1 2" key="1">
    <citation type="journal article" date="2016" name="Int. J. Syst. Evol. Microbiol.">
        <title>Pyruvatibacter mobilis gen. nov., sp. nov., a marine bacterium from the culture broth of Picochlorum sp. 122.</title>
        <authorList>
            <person name="Wang G."/>
            <person name="Tang M."/>
            <person name="Wu H."/>
            <person name="Dai S."/>
            <person name="Li T."/>
            <person name="Chen C."/>
            <person name="He H."/>
            <person name="Fan J."/>
            <person name="Xiang W."/>
            <person name="Li X."/>
        </authorList>
    </citation>
    <scope>NUCLEOTIDE SEQUENCE [LARGE SCALE GENOMIC DNA]</scope>
    <source>
        <strain evidence="1 2">GYP-11</strain>
    </source>
</reference>
<name>A0A845QB06_9HYPH</name>
<dbReference type="OrthoDB" id="9798292at2"/>
<protein>
    <submittedName>
        <fullName evidence="1">DUF1489 family protein</fullName>
    </submittedName>
</protein>
<gene>
    <name evidence="1" type="ORF">GTQ45_08250</name>
</gene>
<evidence type="ECO:0000313" key="2">
    <source>
        <dbReference type="Proteomes" id="UP000470384"/>
    </source>
</evidence>
<dbReference type="AlphaFoldDB" id="A0A845QB06"/>
<sequence>MTVHLIKLCVGAPSIEHLADWQNRVLAGKTAYGKVDHLFHTTRMTPKRKDELLDGGSLYWVMAGVVRVRQRLLDIEPVVDKEGVKRCRLILDTPLIPTRPQPRRPFQGWRYLDPKDAPADLEGVSGTNDEMPPEMQAELMELGLL</sequence>
<accession>A0A845QB06</accession>
<comment type="caution">
    <text evidence="1">The sequence shown here is derived from an EMBL/GenBank/DDBJ whole genome shotgun (WGS) entry which is preliminary data.</text>
</comment>
<dbReference type="Pfam" id="PF07370">
    <property type="entry name" value="DUF1489"/>
    <property type="match status" value="1"/>
</dbReference>